<feature type="domain" description="SusD-like N-terminal" evidence="7">
    <location>
        <begin position="102"/>
        <end position="240"/>
    </location>
</feature>
<feature type="domain" description="RagB/SusD" evidence="6">
    <location>
        <begin position="355"/>
        <end position="487"/>
    </location>
</feature>
<evidence type="ECO:0000259" key="6">
    <source>
        <dbReference type="Pfam" id="PF07980"/>
    </source>
</evidence>
<evidence type="ECO:0000256" key="4">
    <source>
        <dbReference type="ARBA" id="ARBA00023136"/>
    </source>
</evidence>
<evidence type="ECO:0000256" key="3">
    <source>
        <dbReference type="ARBA" id="ARBA00022729"/>
    </source>
</evidence>
<dbReference type="Pfam" id="PF14322">
    <property type="entry name" value="SusD-like_3"/>
    <property type="match status" value="1"/>
</dbReference>
<dbReference type="PROSITE" id="PS51257">
    <property type="entry name" value="PROKAR_LIPOPROTEIN"/>
    <property type="match status" value="1"/>
</dbReference>
<name>A0A8J2V8G8_9FLAO</name>
<dbReference type="InterPro" id="IPR033985">
    <property type="entry name" value="SusD-like_N"/>
</dbReference>
<reference evidence="8" key="2">
    <citation type="submission" date="2020-09" db="EMBL/GenBank/DDBJ databases">
        <authorList>
            <person name="Sun Q."/>
            <person name="Zhou Y."/>
        </authorList>
    </citation>
    <scope>NUCLEOTIDE SEQUENCE</scope>
    <source>
        <strain evidence="8">CGMCC 1.12924</strain>
    </source>
</reference>
<evidence type="ECO:0000256" key="5">
    <source>
        <dbReference type="ARBA" id="ARBA00023237"/>
    </source>
</evidence>
<protein>
    <submittedName>
        <fullName evidence="8">Membrane protein</fullName>
    </submittedName>
</protein>
<dbReference type="Gene3D" id="1.25.40.390">
    <property type="match status" value="1"/>
</dbReference>
<keyword evidence="9" id="KW-1185">Reference proteome</keyword>
<comment type="subcellular location">
    <subcellularLocation>
        <location evidence="1">Cell outer membrane</location>
    </subcellularLocation>
</comment>
<evidence type="ECO:0000259" key="7">
    <source>
        <dbReference type="Pfam" id="PF14322"/>
    </source>
</evidence>
<dbReference type="InterPro" id="IPR011990">
    <property type="entry name" value="TPR-like_helical_dom_sf"/>
</dbReference>
<dbReference type="EMBL" id="BMGK01000003">
    <property type="protein sequence ID" value="GGD88071.1"/>
    <property type="molecule type" value="Genomic_DNA"/>
</dbReference>
<evidence type="ECO:0000256" key="1">
    <source>
        <dbReference type="ARBA" id="ARBA00004442"/>
    </source>
</evidence>
<dbReference type="SUPFAM" id="SSF48452">
    <property type="entry name" value="TPR-like"/>
    <property type="match status" value="1"/>
</dbReference>
<reference evidence="8" key="1">
    <citation type="journal article" date="2014" name="Int. J. Syst. Evol. Microbiol.">
        <title>Complete genome sequence of Corynebacterium casei LMG S-19264T (=DSM 44701T), isolated from a smear-ripened cheese.</title>
        <authorList>
            <consortium name="US DOE Joint Genome Institute (JGI-PGF)"/>
            <person name="Walter F."/>
            <person name="Albersmeier A."/>
            <person name="Kalinowski J."/>
            <person name="Ruckert C."/>
        </authorList>
    </citation>
    <scope>NUCLEOTIDE SEQUENCE</scope>
    <source>
        <strain evidence="8">CGMCC 1.12924</strain>
    </source>
</reference>
<dbReference type="Pfam" id="PF07980">
    <property type="entry name" value="SusD_RagB"/>
    <property type="match status" value="1"/>
</dbReference>
<dbReference type="Proteomes" id="UP000652231">
    <property type="component" value="Unassembled WGS sequence"/>
</dbReference>
<keyword evidence="4" id="KW-0472">Membrane</keyword>
<keyword evidence="5" id="KW-0998">Cell outer membrane</keyword>
<dbReference type="Gene3D" id="2.20.20.130">
    <property type="match status" value="1"/>
</dbReference>
<evidence type="ECO:0000313" key="8">
    <source>
        <dbReference type="EMBL" id="GGD88071.1"/>
    </source>
</evidence>
<evidence type="ECO:0000256" key="2">
    <source>
        <dbReference type="ARBA" id="ARBA00006275"/>
    </source>
</evidence>
<organism evidence="8 9">
    <name type="scientific">Planktosalinus lacus</name>
    <dbReference type="NCBI Taxonomy" id="1526573"/>
    <lineage>
        <taxon>Bacteria</taxon>
        <taxon>Pseudomonadati</taxon>
        <taxon>Bacteroidota</taxon>
        <taxon>Flavobacteriia</taxon>
        <taxon>Flavobacteriales</taxon>
        <taxon>Flavobacteriaceae</taxon>
        <taxon>Planktosalinus</taxon>
    </lineage>
</organism>
<keyword evidence="3" id="KW-0732">Signal</keyword>
<dbReference type="AlphaFoldDB" id="A0A8J2V8G8"/>
<comment type="caution">
    <text evidence="8">The sequence shown here is derived from an EMBL/GenBank/DDBJ whole genome shotgun (WGS) entry which is preliminary data.</text>
</comment>
<dbReference type="CDD" id="cd08977">
    <property type="entry name" value="SusD"/>
    <property type="match status" value="1"/>
</dbReference>
<accession>A0A8J2V8G8</accession>
<sequence length="487" mass="54377">MLVSNQKKRKMKKIVYKILFTVLIIGGFTSCDKELEQIPYDQFASENAFVTASDFENGIRGAYSALTRAGYYGSSDAGSMLSLPDVISDNVTLAQRGRRTKRYLHEFEYFPTATVRGFYGDAYTVIYRANNLLFYIEDFEGENRANIEAEARALRAMAHFDLVSVYGKIPTQSGDANGSLGVAYVTEPDPLVEPARVSVGEVYENIINDLTFAAANINANNDPGRLNKDAVNTLLSRAYLYMGQWQNAINAANNVSTAIAPRESVVGIWDDTNQDGLLFYIPNEATVLNLNIGVTWSQGNVTTLIPEYVASYELFQLYNDEDIRKEGYILPAANNASNMEFNAIRKLFGRPGQFNGQVDIKILRAEEAILNKAEAQYELGQTGQALTTLNQLRDNRYTSYTGGETGTALRDAIRLERRLEFAFEYKRFFDLKRWGLPIQRENFGDLADGTGTPSENLNLPASSFRFQLPFANGSLDLNPNLVQNPGY</sequence>
<dbReference type="GO" id="GO:0009279">
    <property type="term" value="C:cell outer membrane"/>
    <property type="evidence" value="ECO:0007669"/>
    <property type="project" value="UniProtKB-SubCell"/>
</dbReference>
<comment type="similarity">
    <text evidence="2">Belongs to the SusD family.</text>
</comment>
<dbReference type="InterPro" id="IPR012944">
    <property type="entry name" value="SusD_RagB_dom"/>
</dbReference>
<gene>
    <name evidence="8" type="ORF">GCM10011312_10040</name>
</gene>
<proteinExistence type="inferred from homology"/>
<dbReference type="Gene3D" id="1.25.40.900">
    <property type="match status" value="1"/>
</dbReference>
<evidence type="ECO:0000313" key="9">
    <source>
        <dbReference type="Proteomes" id="UP000652231"/>
    </source>
</evidence>